<dbReference type="CDD" id="cd04301">
    <property type="entry name" value="NAT_SF"/>
    <property type="match status" value="1"/>
</dbReference>
<protein>
    <submittedName>
        <fullName evidence="3">GCN5 family acetyltransferase</fullName>
    </submittedName>
</protein>
<keyword evidence="4" id="KW-1185">Reference proteome</keyword>
<dbReference type="InterPro" id="IPR050832">
    <property type="entry name" value="Bact_Acetyltransf"/>
</dbReference>
<gene>
    <name evidence="3" type="ORF">A9Y76_17470</name>
</gene>
<reference evidence="4" key="1">
    <citation type="submission" date="2016-06" db="EMBL/GenBank/DDBJ databases">
        <authorList>
            <person name="Xu Y."/>
            <person name="Nagy A."/>
            <person name="Yan X."/>
            <person name="Kim S.W."/>
            <person name="Haley B."/>
            <person name="Liu N.T."/>
            <person name="Nou X."/>
        </authorList>
    </citation>
    <scope>NUCLEOTIDE SEQUENCE [LARGE SCALE GENOMIC DNA]</scope>
    <source>
        <strain evidence="4">ATCC 49129</strain>
    </source>
</reference>
<dbReference type="Proteomes" id="UP000078572">
    <property type="component" value="Chromosome 1"/>
</dbReference>
<keyword evidence="2" id="KW-0012">Acyltransferase</keyword>
<dbReference type="InterPro" id="IPR000182">
    <property type="entry name" value="GNAT_dom"/>
</dbReference>
<dbReference type="Gene3D" id="3.40.630.30">
    <property type="match status" value="1"/>
</dbReference>
<evidence type="ECO:0000313" key="4">
    <source>
        <dbReference type="Proteomes" id="UP000078572"/>
    </source>
</evidence>
<dbReference type="OrthoDB" id="336415at2"/>
<sequence length="172" mass="19015">MTVRTTIRRASQADAATLCAAEKATALTPGLLVSQPHELQVEAFEQKIALLEQDGLYLVAEHEGTPIGHAFLEPMTLIALSHVFSLTIVVHPGHLERGVGTALMTELIAWAESHPRIEKIELRVRATNARAIALYKRFGFVEEGRFEKRIRLPDGSYIADLSMARFVRQSGS</sequence>
<dbReference type="AlphaFoldDB" id="A0A192A169"/>
<proteinExistence type="predicted"/>
<evidence type="ECO:0000256" key="2">
    <source>
        <dbReference type="ARBA" id="ARBA00023315"/>
    </source>
</evidence>
<evidence type="ECO:0000256" key="1">
    <source>
        <dbReference type="ARBA" id="ARBA00022679"/>
    </source>
</evidence>
<dbReference type="PROSITE" id="PS51186">
    <property type="entry name" value="GNAT"/>
    <property type="match status" value="1"/>
</dbReference>
<dbReference type="Pfam" id="PF00583">
    <property type="entry name" value="Acetyltransf_1"/>
    <property type="match status" value="1"/>
</dbReference>
<accession>A0A192A169</accession>
<dbReference type="InterPro" id="IPR016181">
    <property type="entry name" value="Acyl_CoA_acyltransferase"/>
</dbReference>
<dbReference type="SUPFAM" id="SSF55729">
    <property type="entry name" value="Acyl-CoA N-acyltransferases (Nat)"/>
    <property type="match status" value="1"/>
</dbReference>
<evidence type="ECO:0000313" key="3">
    <source>
        <dbReference type="EMBL" id="ANJ74129.1"/>
    </source>
</evidence>
<name>A0A192A169_9RALS</name>
<dbReference type="GeneID" id="61527818"/>
<dbReference type="RefSeq" id="WP_064805819.1">
    <property type="nucleotide sequence ID" value="NZ_CP016022.1"/>
</dbReference>
<dbReference type="GO" id="GO:0016747">
    <property type="term" value="F:acyltransferase activity, transferring groups other than amino-acyl groups"/>
    <property type="evidence" value="ECO:0007669"/>
    <property type="project" value="InterPro"/>
</dbReference>
<keyword evidence="1 3" id="KW-0808">Transferase</keyword>
<organism evidence="3 4">
    <name type="scientific">Ralstonia insidiosa</name>
    <dbReference type="NCBI Taxonomy" id="190721"/>
    <lineage>
        <taxon>Bacteria</taxon>
        <taxon>Pseudomonadati</taxon>
        <taxon>Pseudomonadota</taxon>
        <taxon>Betaproteobacteria</taxon>
        <taxon>Burkholderiales</taxon>
        <taxon>Burkholderiaceae</taxon>
        <taxon>Ralstonia</taxon>
    </lineage>
</organism>
<dbReference type="EMBL" id="CP016022">
    <property type="protein sequence ID" value="ANJ74129.1"/>
    <property type="molecule type" value="Genomic_DNA"/>
</dbReference>
<dbReference type="PANTHER" id="PTHR43877">
    <property type="entry name" value="AMINOALKYLPHOSPHONATE N-ACETYLTRANSFERASE-RELATED-RELATED"/>
    <property type="match status" value="1"/>
</dbReference>